<proteinExistence type="predicted"/>
<evidence type="ECO:0000313" key="2">
    <source>
        <dbReference type="Proteomes" id="UP000004535"/>
    </source>
</evidence>
<protein>
    <submittedName>
        <fullName evidence="1">Uncharacterized protein</fullName>
    </submittedName>
</protein>
<organism evidence="1 2">
    <name type="scientific">Burkholderia multivorans CGD2</name>
    <dbReference type="NCBI Taxonomy" id="513052"/>
    <lineage>
        <taxon>Bacteria</taxon>
        <taxon>Pseudomonadati</taxon>
        <taxon>Pseudomonadota</taxon>
        <taxon>Betaproteobacteria</taxon>
        <taxon>Burkholderiales</taxon>
        <taxon>Burkholderiaceae</taxon>
        <taxon>Burkholderia</taxon>
        <taxon>Burkholderia cepacia complex</taxon>
    </lineage>
</organism>
<dbReference type="EMBL" id="ACFC01000001">
    <property type="protein sequence ID" value="EEE08998.1"/>
    <property type="molecule type" value="Genomic_DNA"/>
</dbReference>
<reference evidence="1 2" key="1">
    <citation type="journal article" date="2012" name="J. Bacteriol.">
        <title>Draft Genome Sequence Determination for Cystic Fibrosis and Chronic Granulomatous Disease Burkholderia multivorans Isolates.</title>
        <authorList>
            <person name="Varga J.J."/>
            <person name="Losada L."/>
            <person name="Zelazny A.M."/>
            <person name="Brinkac L."/>
            <person name="Harkins D."/>
            <person name="Radune D."/>
            <person name="Hostetler J."/>
            <person name="Sampaio E.P."/>
            <person name="Ronning C.M."/>
            <person name="Nierman W.C."/>
            <person name="Greenberg D.E."/>
            <person name="Holland S.M."/>
            <person name="Goldberg J.B."/>
        </authorList>
    </citation>
    <scope>NUCLEOTIDE SEQUENCE [LARGE SCALE GENOMIC DNA]</scope>
    <source>
        <strain evidence="1 2">CGD2</strain>
    </source>
</reference>
<comment type="caution">
    <text evidence="1">The sequence shown here is derived from an EMBL/GenBank/DDBJ whole genome shotgun (WGS) entry which is preliminary data.</text>
</comment>
<dbReference type="Proteomes" id="UP000004535">
    <property type="component" value="Unassembled WGS sequence"/>
</dbReference>
<name>B9BHD3_9BURK</name>
<accession>B9BHD3</accession>
<dbReference type="AlphaFoldDB" id="B9BHD3"/>
<evidence type="ECO:0000313" key="1">
    <source>
        <dbReference type="EMBL" id="EEE08998.1"/>
    </source>
</evidence>
<gene>
    <name evidence="1" type="ORF">BURMUCGD2_4369</name>
</gene>
<sequence>MKRLNTQNRHFRAFARTSQGAGTTRVACAAARRRFRNSPGSRP</sequence>